<evidence type="ECO:0000259" key="1">
    <source>
        <dbReference type="Pfam" id="PF01728"/>
    </source>
</evidence>
<dbReference type="InterPro" id="IPR002877">
    <property type="entry name" value="RNA_MeTrfase_FtsJ_dom"/>
</dbReference>
<dbReference type="PANTHER" id="PTHR37524">
    <property type="entry name" value="RIBOSOMAL RNA LARGE SUBUNIT METHYLTRANSFERASE M"/>
    <property type="match status" value="1"/>
</dbReference>
<evidence type="ECO:0000313" key="2">
    <source>
        <dbReference type="EMBL" id="GHO95923.1"/>
    </source>
</evidence>
<dbReference type="GO" id="GO:0008168">
    <property type="term" value="F:methyltransferase activity"/>
    <property type="evidence" value="ECO:0007669"/>
    <property type="project" value="InterPro"/>
</dbReference>
<comment type="caution">
    <text evidence="2">The sequence shown here is derived from an EMBL/GenBank/DDBJ whole genome shotgun (WGS) entry which is preliminary data.</text>
</comment>
<evidence type="ECO:0000313" key="3">
    <source>
        <dbReference type="Proteomes" id="UP000597444"/>
    </source>
</evidence>
<dbReference type="GO" id="GO:0032259">
    <property type="term" value="P:methylation"/>
    <property type="evidence" value="ECO:0007669"/>
    <property type="project" value="InterPro"/>
</dbReference>
<dbReference type="EMBL" id="BNJK01000001">
    <property type="protein sequence ID" value="GHO95923.1"/>
    <property type="molecule type" value="Genomic_DNA"/>
</dbReference>
<protein>
    <recommendedName>
        <fullName evidence="1">Ribosomal RNA methyltransferase FtsJ domain-containing protein</fullName>
    </recommendedName>
</protein>
<dbReference type="Gene3D" id="3.40.50.150">
    <property type="entry name" value="Vaccinia Virus protein VP39"/>
    <property type="match status" value="1"/>
</dbReference>
<dbReference type="CDD" id="cd02440">
    <property type="entry name" value="AdoMet_MTases"/>
    <property type="match status" value="1"/>
</dbReference>
<dbReference type="SUPFAM" id="SSF53335">
    <property type="entry name" value="S-adenosyl-L-methionine-dependent methyltransferases"/>
    <property type="match status" value="1"/>
</dbReference>
<dbReference type="RefSeq" id="WP_220206579.1">
    <property type="nucleotide sequence ID" value="NZ_BNJK01000001.1"/>
</dbReference>
<organism evidence="2 3">
    <name type="scientific">Reticulibacter mediterranei</name>
    <dbReference type="NCBI Taxonomy" id="2778369"/>
    <lineage>
        <taxon>Bacteria</taxon>
        <taxon>Bacillati</taxon>
        <taxon>Chloroflexota</taxon>
        <taxon>Ktedonobacteria</taxon>
        <taxon>Ktedonobacterales</taxon>
        <taxon>Reticulibacteraceae</taxon>
        <taxon>Reticulibacter</taxon>
    </lineage>
</organism>
<dbReference type="PANTHER" id="PTHR37524:SF2">
    <property type="entry name" value="RIBOSOMAL RNA METHYLTRANSFERASE FTSJ DOMAIN-CONTAINING PROTEIN"/>
    <property type="match status" value="1"/>
</dbReference>
<keyword evidence="3" id="KW-1185">Reference proteome</keyword>
<dbReference type="AlphaFoldDB" id="A0A8J3IP18"/>
<dbReference type="InterPro" id="IPR029063">
    <property type="entry name" value="SAM-dependent_MTases_sf"/>
</dbReference>
<feature type="domain" description="Ribosomal RNA methyltransferase FtsJ" evidence="1">
    <location>
        <begin position="168"/>
        <end position="261"/>
    </location>
</feature>
<proteinExistence type="predicted"/>
<accession>A0A8J3IP18</accession>
<name>A0A8J3IP18_9CHLR</name>
<reference evidence="2" key="1">
    <citation type="submission" date="2020-10" db="EMBL/GenBank/DDBJ databases">
        <title>Taxonomic study of unclassified bacteria belonging to the class Ktedonobacteria.</title>
        <authorList>
            <person name="Yabe S."/>
            <person name="Wang C.M."/>
            <person name="Zheng Y."/>
            <person name="Sakai Y."/>
            <person name="Cavaletti L."/>
            <person name="Monciardini P."/>
            <person name="Donadio S."/>
        </authorList>
    </citation>
    <scope>NUCLEOTIDE SEQUENCE</scope>
    <source>
        <strain evidence="2">ID150040</strain>
    </source>
</reference>
<gene>
    <name evidence="2" type="ORF">KSF_059710</name>
</gene>
<sequence>MKQLDKQLTVVEELQPGIILCTTSNASAVMQRAASAKPIFVRHLSPAQTIVDIHNDEHDIGRIAEALAMLSSFSLLEKGVRFAVQSRLVQTDKSQGARPYSSGRLNQELAEAFAEETGAIESIKKPQIVVSILCTMQKSYLGISTAEENLSSWSGGARHYSHTAEEISRAEFKLLEALEVFGVTLPSQGRALDLGAAPGGWTRLLLDSGVHVVAVDPANLDVRLKKRQRLDHYQGYAENYLEEALKKHYKFDIIVNDMRMDAREAARLLAQAARCLRPDGLIISTLKLPHATHEINPLATLHSALKILSTYYDTVQARQLFHNRQEVTVVLAHPLAT</sequence>
<dbReference type="Proteomes" id="UP000597444">
    <property type="component" value="Unassembled WGS sequence"/>
</dbReference>
<dbReference type="Pfam" id="PF01728">
    <property type="entry name" value="FtsJ"/>
    <property type="match status" value="1"/>
</dbReference>